<protein>
    <submittedName>
        <fullName evidence="9">Glycosyl transferase</fullName>
    </submittedName>
    <submittedName>
        <fullName evidence="10">UDP-N-acetylmuramyl pentapeptide phosphotransferase/UDP-N-acetylglucosamine-1-phosphate transferase</fullName>
    </submittedName>
</protein>
<dbReference type="PANTHER" id="PTHR22926:SF3">
    <property type="entry name" value="UNDECAPRENYL-PHOSPHATE ALPHA-N-ACETYLGLUCOSAMINYL 1-PHOSPHATE TRANSFERASE"/>
    <property type="match status" value="1"/>
</dbReference>
<dbReference type="GO" id="GO:0044038">
    <property type="term" value="P:cell wall macromolecule biosynthetic process"/>
    <property type="evidence" value="ECO:0007669"/>
    <property type="project" value="TreeGrafter"/>
</dbReference>
<evidence type="ECO:0000313" key="9">
    <source>
        <dbReference type="EMBL" id="MBB2186146.1"/>
    </source>
</evidence>
<dbReference type="GO" id="GO:0005886">
    <property type="term" value="C:plasma membrane"/>
    <property type="evidence" value="ECO:0007669"/>
    <property type="project" value="UniProtKB-SubCell"/>
</dbReference>
<keyword evidence="2" id="KW-1003">Cell membrane</keyword>
<reference evidence="10 11" key="1">
    <citation type="submission" date="2018-07" db="EMBL/GenBank/DDBJ databases">
        <title>Genomic Encyclopedia of Type Strains, Phase IV (KMG-IV): sequencing the most valuable type-strain genomes for metagenomic binning, comparative biology and taxonomic classification.</title>
        <authorList>
            <person name="Goeker M."/>
        </authorList>
    </citation>
    <scope>NUCLEOTIDE SEQUENCE [LARGE SCALE GENOMIC DNA]</scope>
    <source>
        <strain evidence="10 11">DSM 5603</strain>
    </source>
</reference>
<organism evidence="10 11">
    <name type="scientific">Gluconacetobacter liquefaciens</name>
    <name type="common">Acetobacter liquefaciens</name>
    <dbReference type="NCBI Taxonomy" id="89584"/>
    <lineage>
        <taxon>Bacteria</taxon>
        <taxon>Pseudomonadati</taxon>
        <taxon>Pseudomonadota</taxon>
        <taxon>Alphaproteobacteria</taxon>
        <taxon>Acetobacterales</taxon>
        <taxon>Acetobacteraceae</taxon>
        <taxon>Gluconacetobacter</taxon>
    </lineage>
</organism>
<keyword evidence="3 10" id="KW-0808">Transferase</keyword>
<name>A0A370G4A5_GLULI</name>
<dbReference type="GO" id="GO:0009103">
    <property type="term" value="P:lipopolysaccharide biosynthetic process"/>
    <property type="evidence" value="ECO:0007669"/>
    <property type="project" value="TreeGrafter"/>
</dbReference>
<dbReference type="AlphaFoldDB" id="A0A370G4A5"/>
<dbReference type="GO" id="GO:0046872">
    <property type="term" value="F:metal ion binding"/>
    <property type="evidence" value="ECO:0007669"/>
    <property type="project" value="UniProtKB-KW"/>
</dbReference>
<evidence type="ECO:0000256" key="3">
    <source>
        <dbReference type="ARBA" id="ARBA00022679"/>
    </source>
</evidence>
<evidence type="ECO:0000256" key="5">
    <source>
        <dbReference type="ARBA" id="ARBA00022989"/>
    </source>
</evidence>
<keyword evidence="7" id="KW-0460">Magnesium</keyword>
<feature type="transmembrane region" description="Helical" evidence="8">
    <location>
        <begin position="107"/>
        <end position="127"/>
    </location>
</feature>
<evidence type="ECO:0000256" key="8">
    <source>
        <dbReference type="SAM" id="Phobius"/>
    </source>
</evidence>
<gene>
    <name evidence="10" type="ORF">C7453_103141</name>
    <name evidence="9" type="ORF">HLH32_07055</name>
</gene>
<proteinExistence type="predicted"/>
<evidence type="ECO:0000256" key="4">
    <source>
        <dbReference type="ARBA" id="ARBA00022692"/>
    </source>
</evidence>
<feature type="transmembrane region" description="Helical" evidence="8">
    <location>
        <begin position="77"/>
        <end position="95"/>
    </location>
</feature>
<evidence type="ECO:0000256" key="7">
    <source>
        <dbReference type="PIRSR" id="PIRSR600715-1"/>
    </source>
</evidence>
<feature type="transmembrane region" description="Helical" evidence="8">
    <location>
        <begin position="173"/>
        <end position="206"/>
    </location>
</feature>
<keyword evidence="4 8" id="KW-0812">Transmembrane</keyword>
<feature type="transmembrane region" description="Helical" evidence="8">
    <location>
        <begin position="283"/>
        <end position="303"/>
    </location>
</feature>
<feature type="binding site" evidence="7">
    <location>
        <position position="160"/>
    </location>
    <ligand>
        <name>Mg(2+)</name>
        <dbReference type="ChEBI" id="CHEBI:18420"/>
    </ligand>
</feature>
<accession>A0A370G4A5</accession>
<keyword evidence="6 8" id="KW-0472">Membrane</keyword>
<dbReference type="GO" id="GO:0016780">
    <property type="term" value="F:phosphotransferase activity, for other substituted phosphate groups"/>
    <property type="evidence" value="ECO:0007669"/>
    <property type="project" value="InterPro"/>
</dbReference>
<feature type="transmembrane region" description="Helical" evidence="8">
    <location>
        <begin position="315"/>
        <end position="335"/>
    </location>
</feature>
<dbReference type="OrthoDB" id="9783652at2"/>
<feature type="transmembrane region" description="Helical" evidence="8">
    <location>
        <begin position="241"/>
        <end position="262"/>
    </location>
</feature>
<dbReference type="Pfam" id="PF00953">
    <property type="entry name" value="Glycos_transf_4"/>
    <property type="match status" value="1"/>
</dbReference>
<feature type="binding site" evidence="7">
    <location>
        <position position="217"/>
    </location>
    <ligand>
        <name>Mg(2+)</name>
        <dbReference type="ChEBI" id="CHEBI:18420"/>
    </ligand>
</feature>
<comment type="caution">
    <text evidence="10">The sequence shown here is derived from an EMBL/GenBank/DDBJ whole genome shotgun (WGS) entry which is preliminary data.</text>
</comment>
<comment type="cofactor">
    <cofactor evidence="7">
        <name>Mg(2+)</name>
        <dbReference type="ChEBI" id="CHEBI:18420"/>
    </cofactor>
</comment>
<reference evidence="9 12" key="2">
    <citation type="submission" date="2020-04" db="EMBL/GenBank/DDBJ databases">
        <title>Description of novel Gluconacetobacter.</title>
        <authorList>
            <person name="Sombolestani A."/>
        </authorList>
    </citation>
    <scope>NUCLEOTIDE SEQUENCE [LARGE SCALE GENOMIC DNA]</scope>
    <source>
        <strain evidence="9 12">LMG 1382</strain>
    </source>
</reference>
<dbReference type="EMBL" id="JABEQI010000003">
    <property type="protein sequence ID" value="MBB2186146.1"/>
    <property type="molecule type" value="Genomic_DNA"/>
</dbReference>
<keyword evidence="7" id="KW-0479">Metal-binding</keyword>
<feature type="transmembrane region" description="Helical" evidence="8">
    <location>
        <begin position="139"/>
        <end position="161"/>
    </location>
</feature>
<evidence type="ECO:0000313" key="10">
    <source>
        <dbReference type="EMBL" id="RDI38681.1"/>
    </source>
</evidence>
<dbReference type="GO" id="GO:0071555">
    <property type="term" value="P:cell wall organization"/>
    <property type="evidence" value="ECO:0007669"/>
    <property type="project" value="TreeGrafter"/>
</dbReference>
<dbReference type="RefSeq" id="WP_114726829.1">
    <property type="nucleotide sequence ID" value="NZ_BJMI01000005.1"/>
</dbReference>
<dbReference type="PANTHER" id="PTHR22926">
    <property type="entry name" value="PHOSPHO-N-ACETYLMURAMOYL-PENTAPEPTIDE-TRANSFERASE"/>
    <property type="match status" value="1"/>
</dbReference>
<sequence>MIAPPSPLAFPFLLFATWITAALTVAATIRLGVMDHPGHRSSHTRPTPKGGGIGIMAAFVLAVPAGRMLHGLPPLDLPLAGLLAATTLLGAISWLDDVYQWSPLLKLAAQVAASVLVALTLPVPTGLPAMLPIPWAASFAAPVWFVLSVCCLVFMTNAVNFMDGLNGLVSGSVMLAGLAIGILATGTTLGGMALVLAAALAGFLPFNFPSARIFMGDVGSQPCGLLAGAFGLACASHPGQAAWYVVPMLLAGLIYDVLYTLARRWRNGARLMEGHREHLYQRATQSGLSPVTVTLIHWGFVLWGSVTAYTVLHGLSGTATGLLAVLLPQLAWSAFVERRMRQPTRPV</sequence>
<keyword evidence="11" id="KW-1185">Reference proteome</keyword>
<dbReference type="InterPro" id="IPR000715">
    <property type="entry name" value="Glycosyl_transferase_4"/>
</dbReference>
<dbReference type="Proteomes" id="UP000562982">
    <property type="component" value="Unassembled WGS sequence"/>
</dbReference>
<evidence type="ECO:0000256" key="6">
    <source>
        <dbReference type="ARBA" id="ARBA00023136"/>
    </source>
</evidence>
<evidence type="ECO:0000313" key="11">
    <source>
        <dbReference type="Proteomes" id="UP000254958"/>
    </source>
</evidence>
<evidence type="ECO:0000256" key="2">
    <source>
        <dbReference type="ARBA" id="ARBA00022475"/>
    </source>
</evidence>
<evidence type="ECO:0000313" key="12">
    <source>
        <dbReference type="Proteomes" id="UP000562982"/>
    </source>
</evidence>
<dbReference type="EMBL" id="QQAW01000003">
    <property type="protein sequence ID" value="RDI38681.1"/>
    <property type="molecule type" value="Genomic_DNA"/>
</dbReference>
<feature type="transmembrane region" description="Helical" evidence="8">
    <location>
        <begin position="50"/>
        <end position="70"/>
    </location>
</feature>
<dbReference type="Proteomes" id="UP000254958">
    <property type="component" value="Unassembled WGS sequence"/>
</dbReference>
<comment type="subcellular location">
    <subcellularLocation>
        <location evidence="1">Cell membrane</location>
        <topology evidence="1">Multi-pass membrane protein</topology>
    </subcellularLocation>
</comment>
<evidence type="ECO:0000256" key="1">
    <source>
        <dbReference type="ARBA" id="ARBA00004651"/>
    </source>
</evidence>
<keyword evidence="5 8" id="KW-1133">Transmembrane helix</keyword>